<comment type="caution">
    <text evidence="3">The sequence shown here is derived from an EMBL/GenBank/DDBJ whole genome shotgun (WGS) entry which is preliminary data.</text>
</comment>
<reference evidence="3" key="1">
    <citation type="submission" date="2021-06" db="EMBL/GenBank/DDBJ databases">
        <authorList>
            <person name="Kallberg Y."/>
            <person name="Tangrot J."/>
            <person name="Rosling A."/>
        </authorList>
    </citation>
    <scope>NUCLEOTIDE SEQUENCE</scope>
    <source>
        <strain evidence="3">MT106</strain>
    </source>
</reference>
<dbReference type="CDD" id="cd06257">
    <property type="entry name" value="DnaJ"/>
    <property type="match status" value="1"/>
</dbReference>
<evidence type="ECO:0000259" key="2">
    <source>
        <dbReference type="PROSITE" id="PS50076"/>
    </source>
</evidence>
<protein>
    <submittedName>
        <fullName evidence="3">701_t:CDS:1</fullName>
    </submittedName>
</protein>
<dbReference type="InterPro" id="IPR036869">
    <property type="entry name" value="J_dom_sf"/>
</dbReference>
<dbReference type="EMBL" id="CAJVPL010001683">
    <property type="protein sequence ID" value="CAG8583017.1"/>
    <property type="molecule type" value="Genomic_DNA"/>
</dbReference>
<dbReference type="AlphaFoldDB" id="A0A9N9BVZ7"/>
<sequence>MTDSLKDIISGEDIGDLYELLGLENSATQNDIKKAYYRLALKHHPDKHANATQEQQKEESRKFQALSFAYHVLSTPAKREKYDRTGETSDDLFEDGVKYGWDAYFKDLWNDIVNAESIEAFRDKYQNSAEERKDLLDSYEKHEGDMDRIMADIPCSTADDEARFCKIIKEAIAADQIRSYKKFTTTSSKAATARRQKDAEREAKEAEEIARKLGLKDKNKKYEGDWVVDDDCGEEVTNDYKEPTEEEFLAIRERITAGKKKDPKRESFKYHYI</sequence>
<dbReference type="Pfam" id="PF00226">
    <property type="entry name" value="DnaJ"/>
    <property type="match status" value="1"/>
</dbReference>
<dbReference type="InterPro" id="IPR052594">
    <property type="entry name" value="J_domain-containing_protein"/>
</dbReference>
<dbReference type="InterPro" id="IPR056453">
    <property type="entry name" value="HTH_DNAJC9"/>
</dbReference>
<dbReference type="PRINTS" id="PR00625">
    <property type="entry name" value="JDOMAIN"/>
</dbReference>
<dbReference type="InterPro" id="IPR001623">
    <property type="entry name" value="DnaJ_domain"/>
</dbReference>
<evidence type="ECO:0000256" key="1">
    <source>
        <dbReference type="SAM" id="Coils"/>
    </source>
</evidence>
<name>A0A9N9BVZ7_9GLOM</name>
<keyword evidence="1" id="KW-0175">Coiled coil</keyword>
<dbReference type="GO" id="GO:0005737">
    <property type="term" value="C:cytoplasm"/>
    <property type="evidence" value="ECO:0007669"/>
    <property type="project" value="TreeGrafter"/>
</dbReference>
<dbReference type="Gene3D" id="1.10.287.110">
    <property type="entry name" value="DnaJ domain"/>
    <property type="match status" value="1"/>
</dbReference>
<dbReference type="Pfam" id="PF23302">
    <property type="entry name" value="HTH_DNAJC9"/>
    <property type="match status" value="1"/>
</dbReference>
<dbReference type="PANTHER" id="PTHR44144">
    <property type="entry name" value="DNAJ HOMOLOG SUBFAMILY C MEMBER 9"/>
    <property type="match status" value="1"/>
</dbReference>
<dbReference type="SUPFAM" id="SSF46565">
    <property type="entry name" value="Chaperone J-domain"/>
    <property type="match status" value="1"/>
</dbReference>
<dbReference type="GO" id="GO:0005634">
    <property type="term" value="C:nucleus"/>
    <property type="evidence" value="ECO:0007669"/>
    <property type="project" value="TreeGrafter"/>
</dbReference>
<gene>
    <name evidence="3" type="ORF">AGERDE_LOCUS8221</name>
</gene>
<organism evidence="3 4">
    <name type="scientific">Ambispora gerdemannii</name>
    <dbReference type="NCBI Taxonomy" id="144530"/>
    <lineage>
        <taxon>Eukaryota</taxon>
        <taxon>Fungi</taxon>
        <taxon>Fungi incertae sedis</taxon>
        <taxon>Mucoromycota</taxon>
        <taxon>Glomeromycotina</taxon>
        <taxon>Glomeromycetes</taxon>
        <taxon>Archaeosporales</taxon>
        <taxon>Ambisporaceae</taxon>
        <taxon>Ambispora</taxon>
    </lineage>
</organism>
<feature type="coiled-coil region" evidence="1">
    <location>
        <begin position="189"/>
        <end position="216"/>
    </location>
</feature>
<dbReference type="GO" id="GO:0031072">
    <property type="term" value="F:heat shock protein binding"/>
    <property type="evidence" value="ECO:0007669"/>
    <property type="project" value="TreeGrafter"/>
</dbReference>
<feature type="domain" description="J" evidence="2">
    <location>
        <begin position="16"/>
        <end position="86"/>
    </location>
</feature>
<dbReference type="PANTHER" id="PTHR44144:SF1">
    <property type="entry name" value="DNAJ HOMOLOG SUBFAMILY C MEMBER 9"/>
    <property type="match status" value="1"/>
</dbReference>
<dbReference type="OrthoDB" id="110024at2759"/>
<proteinExistence type="predicted"/>
<keyword evidence="4" id="KW-1185">Reference proteome</keyword>
<dbReference type="Proteomes" id="UP000789831">
    <property type="component" value="Unassembled WGS sequence"/>
</dbReference>
<dbReference type="PROSITE" id="PS50076">
    <property type="entry name" value="DNAJ_2"/>
    <property type="match status" value="1"/>
</dbReference>
<dbReference type="SMART" id="SM00271">
    <property type="entry name" value="DnaJ"/>
    <property type="match status" value="1"/>
</dbReference>
<evidence type="ECO:0000313" key="3">
    <source>
        <dbReference type="EMBL" id="CAG8583017.1"/>
    </source>
</evidence>
<accession>A0A9N9BVZ7</accession>
<evidence type="ECO:0000313" key="4">
    <source>
        <dbReference type="Proteomes" id="UP000789831"/>
    </source>
</evidence>